<dbReference type="RefSeq" id="WP_013764476.1">
    <property type="nucleotide sequence ID" value="NC_015510.1"/>
</dbReference>
<reference key="2">
    <citation type="submission" date="2011-04" db="EMBL/GenBank/DDBJ databases">
        <title>Complete sequence of chromosome of Haliscomenobacter hydrossis DSM 1100.</title>
        <authorList>
            <consortium name="US DOE Joint Genome Institute (JGI-PGF)"/>
            <person name="Lucas S."/>
            <person name="Han J."/>
            <person name="Lapidus A."/>
            <person name="Bruce D."/>
            <person name="Goodwin L."/>
            <person name="Pitluck S."/>
            <person name="Peters L."/>
            <person name="Kyrpides N."/>
            <person name="Mavromatis K."/>
            <person name="Ivanova N."/>
            <person name="Ovchinnikova G."/>
            <person name="Pagani I."/>
            <person name="Daligault H."/>
            <person name="Detter J.C."/>
            <person name="Han C."/>
            <person name="Land M."/>
            <person name="Hauser L."/>
            <person name="Markowitz V."/>
            <person name="Cheng J.-F."/>
            <person name="Hugenholtz P."/>
            <person name="Woyke T."/>
            <person name="Wu D."/>
            <person name="Verbarg S."/>
            <person name="Frueling A."/>
            <person name="Brambilla E."/>
            <person name="Klenk H.-P."/>
            <person name="Eisen J.A."/>
        </authorList>
    </citation>
    <scope>NUCLEOTIDE SEQUENCE</scope>
    <source>
        <strain>DSM 1100</strain>
    </source>
</reference>
<dbReference type="eggNOG" id="COG3292">
    <property type="taxonomic scope" value="Bacteria"/>
</dbReference>
<proteinExistence type="predicted"/>
<dbReference type="eggNOG" id="COG2931">
    <property type="taxonomic scope" value="Bacteria"/>
</dbReference>
<feature type="signal peptide" evidence="1">
    <location>
        <begin position="1"/>
        <end position="19"/>
    </location>
</feature>
<evidence type="ECO:0000313" key="3">
    <source>
        <dbReference type="EMBL" id="AEE49923.1"/>
    </source>
</evidence>
<dbReference type="GO" id="GO:0004222">
    <property type="term" value="F:metalloendopeptidase activity"/>
    <property type="evidence" value="ECO:0007669"/>
    <property type="project" value="InterPro"/>
</dbReference>
<dbReference type="PANTHER" id="PTHR11905:SF159">
    <property type="entry name" value="ADAM METALLOPROTEASE"/>
    <property type="match status" value="1"/>
</dbReference>
<dbReference type="eggNOG" id="COG0265">
    <property type="taxonomic scope" value="Bacteria"/>
</dbReference>
<accession>F4KPG9</accession>
<gene>
    <name evidence="3" type="ordered locus">Halhy_2038</name>
</gene>
<dbReference type="InterPro" id="IPR001590">
    <property type="entry name" value="Peptidase_M12B"/>
</dbReference>
<dbReference type="Proteomes" id="UP000008461">
    <property type="component" value="Chromosome"/>
</dbReference>
<dbReference type="STRING" id="760192.Halhy_2038"/>
<dbReference type="AlphaFoldDB" id="F4KPG9"/>
<dbReference type="PROSITE" id="PS50215">
    <property type="entry name" value="ADAM_MEPRO"/>
    <property type="match status" value="1"/>
</dbReference>
<dbReference type="HOGENOM" id="CLU_343152_0_0_10"/>
<dbReference type="KEGG" id="hhy:Halhy_2038"/>
<sequence>MKSLCTLTVLALATWFVHAQPAMRPQEQVETLQKSKIPFSKSALFKATPALNDPDVPNAQFTLFQEEEASNLLQDPPDAITLVVSTDREQFVLELFKVELFAQGFSLKLARPNQGTDEIGAGVYYRGIVKGQSGSLVSLSIYADEVLGLISIPGRSNLTLAKYQSSKIKTPGLHVLYAEDQMPEHHDFQCYTPDGQRGYSANELEDHPELRSANSCVNLYLEVDYDVFKDKGGLDATQRYIMGVFNEVATLYANERISLNLSQLYIWNTVSPYSAYDAYGLLIQFKDKRAGSITGDAGMLLSYKGGGGIAVVDGLCDPFNLGYSGIGKSYQTVPAYSFTVMVLAHELGHILGSHHTHSCVWNGNNTAIDGCPGFTDGGCSTPAVPREGGTMMSYCHVNAAGINFSLGFGPQPGNVIRNRIANAACISGCSNKPIVPQPTCGEINLSVTLGAYGNETTWELLDVTKAVVDRGGPYQIQSNGLKIQKKICLPPGCYTLRVLDSRGDGLCCRYGDGAFKLTDSNQAILAEGGQFAREVTTTFCIDAQGKKVTNVVPPPTTNLGCTEINFNNYEILSFGDSQDQGTASIGDNGKSIVLQNNAWKAIPFEYDITANTFLEVEFRSTQEAEIHGIGFDTDLSISTVYTFQLWGTQDWGYQSHNNYEGTGEWKRYTIPIGQKYRHKAQYLYFACDNDAVASIGNSQFRNIRVYEKNPCPRLSNFDTPEAFASALSVFPNPADDQLHFRLEGWPEGSYQLQLFDPLGRLQRHQQIDKADGDLTVDCTVADLPVGFYAYTIHGKDHKVSGKVLVKRAE</sequence>
<dbReference type="OrthoDB" id="905690at2"/>
<dbReference type="SUPFAM" id="SSF55486">
    <property type="entry name" value="Metalloproteases ('zincins'), catalytic domain"/>
    <property type="match status" value="1"/>
</dbReference>
<feature type="domain" description="Peptidase M12B" evidence="2">
    <location>
        <begin position="215"/>
        <end position="398"/>
    </location>
</feature>
<name>F4KPG9_HALH1</name>
<reference evidence="3 4" key="1">
    <citation type="journal article" date="2011" name="Stand. Genomic Sci.">
        <title>Complete genome sequence of Haliscomenobacter hydrossis type strain (O).</title>
        <authorList>
            <consortium name="US DOE Joint Genome Institute (JGI-PGF)"/>
            <person name="Daligault H."/>
            <person name="Lapidus A."/>
            <person name="Zeytun A."/>
            <person name="Nolan M."/>
            <person name="Lucas S."/>
            <person name="Del Rio T.G."/>
            <person name="Tice H."/>
            <person name="Cheng J.F."/>
            <person name="Tapia R."/>
            <person name="Han C."/>
            <person name="Goodwin L."/>
            <person name="Pitluck S."/>
            <person name="Liolios K."/>
            <person name="Pagani I."/>
            <person name="Ivanova N."/>
            <person name="Huntemann M."/>
            <person name="Mavromatis K."/>
            <person name="Mikhailova N."/>
            <person name="Pati A."/>
            <person name="Chen A."/>
            <person name="Palaniappan K."/>
            <person name="Land M."/>
            <person name="Hauser L."/>
            <person name="Brambilla E.M."/>
            <person name="Rohde M."/>
            <person name="Verbarg S."/>
            <person name="Goker M."/>
            <person name="Bristow J."/>
            <person name="Eisen J.A."/>
            <person name="Markowitz V."/>
            <person name="Hugenholtz P."/>
            <person name="Kyrpides N.C."/>
            <person name="Klenk H.P."/>
            <person name="Woyke T."/>
        </authorList>
    </citation>
    <scope>NUCLEOTIDE SEQUENCE [LARGE SCALE GENOMIC DNA]</scope>
    <source>
        <strain evidence="4">ATCC 27775 / DSM 1100 / LMG 10767 / O</strain>
    </source>
</reference>
<feature type="chain" id="PRO_5003316888" evidence="1">
    <location>
        <begin position="20"/>
        <end position="809"/>
    </location>
</feature>
<keyword evidence="4" id="KW-1185">Reference proteome</keyword>
<dbReference type="GO" id="GO:0006509">
    <property type="term" value="P:membrane protein ectodomain proteolysis"/>
    <property type="evidence" value="ECO:0007669"/>
    <property type="project" value="TreeGrafter"/>
</dbReference>
<organism evidence="3 4">
    <name type="scientific">Haliscomenobacter hydrossis (strain ATCC 27775 / DSM 1100 / LMG 10767 / O)</name>
    <dbReference type="NCBI Taxonomy" id="760192"/>
    <lineage>
        <taxon>Bacteria</taxon>
        <taxon>Pseudomonadati</taxon>
        <taxon>Bacteroidota</taxon>
        <taxon>Saprospiria</taxon>
        <taxon>Saprospirales</taxon>
        <taxon>Haliscomenobacteraceae</taxon>
        <taxon>Haliscomenobacter</taxon>
    </lineage>
</organism>
<dbReference type="InterPro" id="IPR024079">
    <property type="entry name" value="MetalloPept_cat_dom_sf"/>
</dbReference>
<keyword evidence="1" id="KW-0732">Signal</keyword>
<dbReference type="EMBL" id="CP002691">
    <property type="protein sequence ID" value="AEE49923.1"/>
    <property type="molecule type" value="Genomic_DNA"/>
</dbReference>
<dbReference type="PANTHER" id="PTHR11905">
    <property type="entry name" value="ADAM A DISINTEGRIN AND METALLOPROTEASE DOMAIN"/>
    <property type="match status" value="1"/>
</dbReference>
<protein>
    <submittedName>
        <fullName evidence="3">Peptidase M12B ADAM/reprolysin</fullName>
    </submittedName>
</protein>
<dbReference type="Pfam" id="PF13688">
    <property type="entry name" value="Reprolysin_5"/>
    <property type="match status" value="1"/>
</dbReference>
<evidence type="ECO:0000259" key="2">
    <source>
        <dbReference type="PROSITE" id="PS50215"/>
    </source>
</evidence>
<dbReference type="Gene3D" id="3.40.390.10">
    <property type="entry name" value="Collagenase (Catalytic Domain)"/>
    <property type="match status" value="1"/>
</dbReference>
<evidence type="ECO:0000313" key="4">
    <source>
        <dbReference type="Proteomes" id="UP000008461"/>
    </source>
</evidence>
<evidence type="ECO:0000256" key="1">
    <source>
        <dbReference type="SAM" id="SignalP"/>
    </source>
</evidence>